<evidence type="ECO:0000313" key="3">
    <source>
        <dbReference type="Proteomes" id="UP001597262"/>
    </source>
</evidence>
<sequence length="530" mass="62984">MAQVTVVVTLYNKERYIEQTIQSVLDQMYQEWELLIINDASTDRSLQRLQRFLADRRIRCITLKKNMGQTNALNYSLTLITTPYFIQLDADDWLDARALAVLIRAAKSNPQAALIYGNHTTYWLDENYRVQNTEQIVLEQYKDKYDLLLKMNYALVPRFYRTDAVREVGGWMAQTNGDMLAEDVQIVLRLAGKYQWIWVNKVLYHRRRDQENWKRFEQTRSVRRKFRYDLYNQILREWGNEYFPKWVILDDSYYLQELTPNSQAMKERIPNYTIVIPNYNKEKTLYRAVKSAAQQSLSPELILIIDDASTDRSLTELKSFSNDPRIRLVHMKTNVGISKALNEALKYITTPYFIQLDGDDWLEPQAAERLVKSLDKRPKAAFSYANHRLWEADAKGKLKCTDHVLQPLFENKYDFLLKLGYMLNPRCYRTDCVRNVQGWLTNDKWEGRYFEDARMVIRLAARYEWVHVPELLHNVTIDRAKSQQKMFYYNHLRKSFYEEMLKHWGDRYEPVWETASTGRILLKGLKPKGG</sequence>
<evidence type="ECO:0000259" key="1">
    <source>
        <dbReference type="Pfam" id="PF00535"/>
    </source>
</evidence>
<dbReference type="InterPro" id="IPR029044">
    <property type="entry name" value="Nucleotide-diphossugar_trans"/>
</dbReference>
<name>A0ABW3RUH9_9BACL</name>
<gene>
    <name evidence="2" type="ORF">ACFQ3W_05545</name>
</gene>
<feature type="domain" description="Glycosyltransferase 2-like" evidence="1">
    <location>
        <begin position="5"/>
        <end position="168"/>
    </location>
</feature>
<dbReference type="RefSeq" id="WP_379317472.1">
    <property type="nucleotide sequence ID" value="NZ_JBHTLM010000003.1"/>
</dbReference>
<accession>A0ABW3RUH9</accession>
<reference evidence="3" key="1">
    <citation type="journal article" date="2019" name="Int. J. Syst. Evol. Microbiol.">
        <title>The Global Catalogue of Microorganisms (GCM) 10K type strain sequencing project: providing services to taxonomists for standard genome sequencing and annotation.</title>
        <authorList>
            <consortium name="The Broad Institute Genomics Platform"/>
            <consortium name="The Broad Institute Genome Sequencing Center for Infectious Disease"/>
            <person name="Wu L."/>
            <person name="Ma J."/>
        </authorList>
    </citation>
    <scope>NUCLEOTIDE SEQUENCE [LARGE SCALE GENOMIC DNA]</scope>
    <source>
        <strain evidence="3">CCUG 59189</strain>
    </source>
</reference>
<dbReference type="Proteomes" id="UP001597262">
    <property type="component" value="Unassembled WGS sequence"/>
</dbReference>
<dbReference type="PANTHER" id="PTHR43685">
    <property type="entry name" value="GLYCOSYLTRANSFERASE"/>
    <property type="match status" value="1"/>
</dbReference>
<dbReference type="InterPro" id="IPR050834">
    <property type="entry name" value="Glycosyltransf_2"/>
</dbReference>
<comment type="caution">
    <text evidence="2">The sequence shown here is derived from an EMBL/GenBank/DDBJ whole genome shotgun (WGS) entry which is preliminary data.</text>
</comment>
<dbReference type="SUPFAM" id="SSF53448">
    <property type="entry name" value="Nucleotide-diphospho-sugar transferases"/>
    <property type="match status" value="2"/>
</dbReference>
<dbReference type="Pfam" id="PF00535">
    <property type="entry name" value="Glycos_transf_2"/>
    <property type="match status" value="2"/>
</dbReference>
<feature type="domain" description="Glycosyltransferase 2-like" evidence="1">
    <location>
        <begin position="273"/>
        <end position="382"/>
    </location>
</feature>
<proteinExistence type="predicted"/>
<evidence type="ECO:0000313" key="2">
    <source>
        <dbReference type="EMBL" id="MFD1175769.1"/>
    </source>
</evidence>
<dbReference type="InterPro" id="IPR001173">
    <property type="entry name" value="Glyco_trans_2-like"/>
</dbReference>
<protein>
    <submittedName>
        <fullName evidence="2">Glycosyltransferase family 2 protein</fullName>
    </submittedName>
</protein>
<dbReference type="CDD" id="cd00761">
    <property type="entry name" value="Glyco_tranf_GTA_type"/>
    <property type="match status" value="1"/>
</dbReference>
<dbReference type="PANTHER" id="PTHR43685:SF2">
    <property type="entry name" value="GLYCOSYLTRANSFERASE 2-LIKE DOMAIN-CONTAINING PROTEIN"/>
    <property type="match status" value="1"/>
</dbReference>
<organism evidence="2 3">
    <name type="scientific">Paenibacillus puldeungensis</name>
    <dbReference type="NCBI Taxonomy" id="696536"/>
    <lineage>
        <taxon>Bacteria</taxon>
        <taxon>Bacillati</taxon>
        <taxon>Bacillota</taxon>
        <taxon>Bacilli</taxon>
        <taxon>Bacillales</taxon>
        <taxon>Paenibacillaceae</taxon>
        <taxon>Paenibacillus</taxon>
    </lineage>
</organism>
<dbReference type="EMBL" id="JBHTLM010000003">
    <property type="protein sequence ID" value="MFD1175769.1"/>
    <property type="molecule type" value="Genomic_DNA"/>
</dbReference>
<keyword evidence="3" id="KW-1185">Reference proteome</keyword>
<dbReference type="Gene3D" id="3.90.550.10">
    <property type="entry name" value="Spore Coat Polysaccharide Biosynthesis Protein SpsA, Chain A"/>
    <property type="match status" value="2"/>
</dbReference>